<dbReference type="EMBL" id="CP008876">
    <property type="protein sequence ID" value="AIF67547.1"/>
    <property type="molecule type" value="Genomic_DNA"/>
</dbReference>
<dbReference type="Proteomes" id="UP000027980">
    <property type="component" value="Chromosome"/>
</dbReference>
<accession>A0A075LNI0</accession>
<sequence length="262" mass="31161">MTIKIACYGSCITRDNFNSKLNKNYKERYACVATSLHASLISLFSQEFTYDETKIDYIDEQNMHNEADKLKTIEELNKSFFHDLKVKQPDYLIMDFYTDVFLGVFFLQDRFLTNNGYISKTSFFNELPEKFHLKIERSPSDYFGLLLPSIAKFMDFLKKEVPNCEVIINKGRFSNRLLDSEGKVSYLPSYQHYNDIWDKLDNYMISKYDLKFIELDHQKYYISPKPTIGWDVFQLHYYDNYYHDFLEELNTVTLIGKNAEVN</sequence>
<evidence type="ECO:0000313" key="1">
    <source>
        <dbReference type="EMBL" id="AIF67547.1"/>
    </source>
</evidence>
<dbReference type="RefSeq" id="WP_038563277.1">
    <property type="nucleotide sequence ID" value="NZ_CP008876.1"/>
</dbReference>
<dbReference type="AlphaFoldDB" id="A0A075LNI0"/>
<reference evidence="1 2" key="1">
    <citation type="submission" date="2014-07" db="EMBL/GenBank/DDBJ databases">
        <title>Complete genome sequence of a moderately halophilic bacterium Terribacillus aidingensis MP602, isolated from Cryptomeria fortunei in Tianmu mountain in China.</title>
        <authorList>
            <person name="Wang Y."/>
            <person name="Lu P."/>
            <person name="Zhang L."/>
        </authorList>
    </citation>
    <scope>NUCLEOTIDE SEQUENCE [LARGE SCALE GENOMIC DNA]</scope>
    <source>
        <strain evidence="1 2">MP602</strain>
    </source>
</reference>
<dbReference type="Pfam" id="PF19786">
    <property type="entry name" value="DUF6270"/>
    <property type="match status" value="1"/>
</dbReference>
<dbReference type="GeneID" id="34223346"/>
<organism evidence="1 2">
    <name type="scientific">Terribacillus saccharophilus</name>
    <dbReference type="NCBI Taxonomy" id="361277"/>
    <lineage>
        <taxon>Bacteria</taxon>
        <taxon>Bacillati</taxon>
        <taxon>Bacillota</taxon>
        <taxon>Bacilli</taxon>
        <taxon>Bacillales</taxon>
        <taxon>Bacillaceae</taxon>
        <taxon>Terribacillus</taxon>
    </lineage>
</organism>
<dbReference type="KEGG" id="tap:GZ22_13500"/>
<protein>
    <submittedName>
        <fullName evidence="1">Uncharacterized protein</fullName>
    </submittedName>
</protein>
<dbReference type="HOGENOM" id="CLU_062376_0_0_9"/>
<name>A0A075LNI0_9BACI</name>
<dbReference type="OrthoDB" id="2005670at2"/>
<proteinExistence type="predicted"/>
<dbReference type="InterPro" id="IPR046237">
    <property type="entry name" value="DUF6270"/>
</dbReference>
<gene>
    <name evidence="1" type="ORF">GZ22_13500</name>
</gene>
<evidence type="ECO:0000313" key="2">
    <source>
        <dbReference type="Proteomes" id="UP000027980"/>
    </source>
</evidence>